<dbReference type="AlphaFoldDB" id="A0A830GX71"/>
<evidence type="ECO:0000256" key="1">
    <source>
        <dbReference type="SAM" id="MobiDB-lite"/>
    </source>
</evidence>
<organism evidence="2 3">
    <name type="scientific">Thermocladium modestius</name>
    <dbReference type="NCBI Taxonomy" id="62609"/>
    <lineage>
        <taxon>Archaea</taxon>
        <taxon>Thermoproteota</taxon>
        <taxon>Thermoprotei</taxon>
        <taxon>Thermoproteales</taxon>
        <taxon>Thermoproteaceae</taxon>
        <taxon>Thermocladium</taxon>
    </lineage>
</organism>
<reference evidence="2" key="2">
    <citation type="submission" date="2020-09" db="EMBL/GenBank/DDBJ databases">
        <authorList>
            <person name="Sun Q."/>
            <person name="Ohkuma M."/>
        </authorList>
    </citation>
    <scope>NUCLEOTIDE SEQUENCE</scope>
    <source>
        <strain evidence="2">JCM 10088</strain>
    </source>
</reference>
<dbReference type="EMBL" id="BMNL01000004">
    <property type="protein sequence ID" value="GGP22111.1"/>
    <property type="molecule type" value="Genomic_DNA"/>
</dbReference>
<sequence length="91" mass="11063">MGRDSRRDHRRNSRGGSGPHLQTTSQDNNHAHYYYVYNNYIAAHLNHSNYYNHFNAYHHDYDHRAFVRVILRQRERASYHNRVGHLQSKRE</sequence>
<feature type="region of interest" description="Disordered" evidence="1">
    <location>
        <begin position="1"/>
        <end position="28"/>
    </location>
</feature>
<evidence type="ECO:0000313" key="3">
    <source>
        <dbReference type="Proteomes" id="UP000610960"/>
    </source>
</evidence>
<evidence type="ECO:0000313" key="2">
    <source>
        <dbReference type="EMBL" id="GGP22111.1"/>
    </source>
</evidence>
<dbReference type="Proteomes" id="UP000610960">
    <property type="component" value="Unassembled WGS sequence"/>
</dbReference>
<keyword evidence="3" id="KW-1185">Reference proteome</keyword>
<name>A0A830GX71_9CREN</name>
<comment type="caution">
    <text evidence="2">The sequence shown here is derived from an EMBL/GenBank/DDBJ whole genome shotgun (WGS) entry which is preliminary data.</text>
</comment>
<proteinExistence type="predicted"/>
<protein>
    <submittedName>
        <fullName evidence="2">Uncharacterized protein</fullName>
    </submittedName>
</protein>
<reference evidence="2" key="1">
    <citation type="journal article" date="2014" name="Int. J. Syst. Evol. Microbiol.">
        <title>Complete genome sequence of Corynebacterium casei LMG S-19264T (=DSM 44701T), isolated from a smear-ripened cheese.</title>
        <authorList>
            <consortium name="US DOE Joint Genome Institute (JGI-PGF)"/>
            <person name="Walter F."/>
            <person name="Albersmeier A."/>
            <person name="Kalinowski J."/>
            <person name="Ruckert C."/>
        </authorList>
    </citation>
    <scope>NUCLEOTIDE SEQUENCE</scope>
    <source>
        <strain evidence="2">JCM 10088</strain>
    </source>
</reference>
<accession>A0A830GX71</accession>
<gene>
    <name evidence="2" type="ORF">GCM10007981_16860</name>
</gene>